<feature type="transmembrane region" description="Helical" evidence="7">
    <location>
        <begin position="281"/>
        <end position="300"/>
    </location>
</feature>
<comment type="subcellular location">
    <subcellularLocation>
        <location evidence="1">Cell membrane</location>
        <topology evidence="1">Multi-pass membrane protein</topology>
    </subcellularLocation>
</comment>
<evidence type="ECO:0000256" key="7">
    <source>
        <dbReference type="SAM" id="Phobius"/>
    </source>
</evidence>
<evidence type="ECO:0000256" key="6">
    <source>
        <dbReference type="ARBA" id="ARBA00023136"/>
    </source>
</evidence>
<evidence type="ECO:0000256" key="5">
    <source>
        <dbReference type="ARBA" id="ARBA00022989"/>
    </source>
</evidence>
<evidence type="ECO:0000313" key="10">
    <source>
        <dbReference type="Proteomes" id="UP001172142"/>
    </source>
</evidence>
<comment type="caution">
    <text evidence="9">The sequence shown here is derived from an EMBL/GenBank/DDBJ whole genome shotgun (WGS) entry which is preliminary data.</text>
</comment>
<sequence>MRRFLFFDWLRVLATIAVVTIHISAIFITANYYDGKSSWLTANFFESFTRWCVPIFVMISGALILSDKREYTYKSFLKKRISKIFIPLLGWSILYFGFYFVQGRVELNPILFIQRFLNNGISVHFWFIYMLLGLTLVSPLIKLMLKNATQKDLTYFLVLWFYASVISRVLEHLVDITFNMELFFVTDYVGYYILGYYLFTYELPLALRRFLYVGLVVGLLFTFFLTFITTAEANGSFQSFWYGYHSPNVVLASIGLFVLFKNSHYINSKKLPSIPHFINTTSFGIYLVHMMVLKFIADYFPGLWLDTHSAIAIPYRVFITVLISALIVLAMKKVPVLKSLVP</sequence>
<organism evidence="9 10">
    <name type="scientific">Planococcus shenhongbingii</name>
    <dbReference type="NCBI Taxonomy" id="3058398"/>
    <lineage>
        <taxon>Bacteria</taxon>
        <taxon>Bacillati</taxon>
        <taxon>Bacillota</taxon>
        <taxon>Bacilli</taxon>
        <taxon>Bacillales</taxon>
        <taxon>Caryophanaceae</taxon>
        <taxon>Planococcus</taxon>
    </lineage>
</organism>
<dbReference type="InterPro" id="IPR002656">
    <property type="entry name" value="Acyl_transf_3_dom"/>
</dbReference>
<proteinExistence type="inferred from homology"/>
<feature type="transmembrane region" description="Helical" evidence="7">
    <location>
        <begin position="121"/>
        <end position="141"/>
    </location>
</feature>
<dbReference type="PANTHER" id="PTHR40074:SF2">
    <property type="entry name" value="O-ACETYLTRANSFERASE WECH"/>
    <property type="match status" value="1"/>
</dbReference>
<reference evidence="9 10" key="1">
    <citation type="submission" date="2023-07" db="EMBL/GenBank/DDBJ databases">
        <title>Novel species in genus Planococcus.</title>
        <authorList>
            <person name="Ning S."/>
        </authorList>
    </citation>
    <scope>NUCLEOTIDE SEQUENCE [LARGE SCALE GENOMIC DNA]</scope>
    <source>
        <strain evidence="9 10">N017</strain>
    </source>
</reference>
<dbReference type="Proteomes" id="UP001172142">
    <property type="component" value="Unassembled WGS sequence"/>
</dbReference>
<feature type="domain" description="Acyltransferase 3" evidence="8">
    <location>
        <begin position="5"/>
        <end position="327"/>
    </location>
</feature>
<dbReference type="GO" id="GO:0016746">
    <property type="term" value="F:acyltransferase activity"/>
    <property type="evidence" value="ECO:0007669"/>
    <property type="project" value="UniProtKB-KW"/>
</dbReference>
<dbReference type="RefSeq" id="WP_301855034.1">
    <property type="nucleotide sequence ID" value="NZ_JAUJWU010000001.1"/>
</dbReference>
<keyword evidence="10" id="KW-1185">Reference proteome</keyword>
<keyword evidence="9" id="KW-0808">Transferase</keyword>
<keyword evidence="3" id="KW-1003">Cell membrane</keyword>
<gene>
    <name evidence="9" type="ORF">QWY13_03755</name>
</gene>
<comment type="similarity">
    <text evidence="2">Belongs to the acyltransferase 3 family.</text>
</comment>
<evidence type="ECO:0000256" key="4">
    <source>
        <dbReference type="ARBA" id="ARBA00022692"/>
    </source>
</evidence>
<feature type="transmembrane region" description="Helical" evidence="7">
    <location>
        <begin position="153"/>
        <end position="170"/>
    </location>
</feature>
<keyword evidence="6 7" id="KW-0472">Membrane</keyword>
<dbReference type="EMBL" id="JAUJWU010000001">
    <property type="protein sequence ID" value="MDN7244599.1"/>
    <property type="molecule type" value="Genomic_DNA"/>
</dbReference>
<dbReference type="Pfam" id="PF01757">
    <property type="entry name" value="Acyl_transf_3"/>
    <property type="match status" value="1"/>
</dbReference>
<accession>A0ABT8N9N7</accession>
<protein>
    <submittedName>
        <fullName evidence="9">Acyltransferase family protein</fullName>
    </submittedName>
</protein>
<feature type="transmembrane region" description="Helical" evidence="7">
    <location>
        <begin position="12"/>
        <end position="33"/>
    </location>
</feature>
<feature type="transmembrane region" description="Helical" evidence="7">
    <location>
        <begin position="241"/>
        <end position="260"/>
    </location>
</feature>
<keyword evidence="5 7" id="KW-1133">Transmembrane helix</keyword>
<evidence type="ECO:0000259" key="8">
    <source>
        <dbReference type="Pfam" id="PF01757"/>
    </source>
</evidence>
<evidence type="ECO:0000256" key="3">
    <source>
        <dbReference type="ARBA" id="ARBA00022475"/>
    </source>
</evidence>
<evidence type="ECO:0000313" key="9">
    <source>
        <dbReference type="EMBL" id="MDN7244599.1"/>
    </source>
</evidence>
<feature type="transmembrane region" description="Helical" evidence="7">
    <location>
        <begin position="85"/>
        <end position="101"/>
    </location>
</feature>
<feature type="transmembrane region" description="Helical" evidence="7">
    <location>
        <begin position="211"/>
        <end position="229"/>
    </location>
</feature>
<keyword evidence="9" id="KW-0012">Acyltransferase</keyword>
<feature type="transmembrane region" description="Helical" evidence="7">
    <location>
        <begin position="312"/>
        <end position="331"/>
    </location>
</feature>
<keyword evidence="4 7" id="KW-0812">Transmembrane</keyword>
<evidence type="ECO:0000256" key="2">
    <source>
        <dbReference type="ARBA" id="ARBA00007400"/>
    </source>
</evidence>
<feature type="transmembrane region" description="Helical" evidence="7">
    <location>
        <begin position="182"/>
        <end position="199"/>
    </location>
</feature>
<feature type="transmembrane region" description="Helical" evidence="7">
    <location>
        <begin position="48"/>
        <end position="65"/>
    </location>
</feature>
<evidence type="ECO:0000256" key="1">
    <source>
        <dbReference type="ARBA" id="ARBA00004651"/>
    </source>
</evidence>
<name>A0ABT8N9N7_9BACL</name>
<dbReference type="PANTHER" id="PTHR40074">
    <property type="entry name" value="O-ACETYLTRANSFERASE WECH"/>
    <property type="match status" value="1"/>
</dbReference>